<feature type="compositionally biased region" description="Low complexity" evidence="1">
    <location>
        <begin position="321"/>
        <end position="332"/>
    </location>
</feature>
<organism evidence="3 4">
    <name type="scientific">Cladorrhinum samala</name>
    <dbReference type="NCBI Taxonomy" id="585594"/>
    <lineage>
        <taxon>Eukaryota</taxon>
        <taxon>Fungi</taxon>
        <taxon>Dikarya</taxon>
        <taxon>Ascomycota</taxon>
        <taxon>Pezizomycotina</taxon>
        <taxon>Sordariomycetes</taxon>
        <taxon>Sordariomycetidae</taxon>
        <taxon>Sordariales</taxon>
        <taxon>Podosporaceae</taxon>
        <taxon>Cladorrhinum</taxon>
    </lineage>
</organism>
<evidence type="ECO:0000259" key="2">
    <source>
        <dbReference type="Pfam" id="PF06985"/>
    </source>
</evidence>
<dbReference type="InterPro" id="IPR010730">
    <property type="entry name" value="HET"/>
</dbReference>
<reference evidence="3" key="2">
    <citation type="submission" date="2023-06" db="EMBL/GenBank/DDBJ databases">
        <authorList>
            <consortium name="Lawrence Berkeley National Laboratory"/>
            <person name="Mondo S.J."/>
            <person name="Hensen N."/>
            <person name="Bonometti L."/>
            <person name="Westerberg I."/>
            <person name="Brannstrom I.O."/>
            <person name="Guillou S."/>
            <person name="Cros-Aarteil S."/>
            <person name="Calhoun S."/>
            <person name="Haridas S."/>
            <person name="Kuo A."/>
            <person name="Pangilinan J."/>
            <person name="Riley R."/>
            <person name="Labutti K."/>
            <person name="Andreopoulos B."/>
            <person name="Lipzen A."/>
            <person name="Chen C."/>
            <person name="Yanf M."/>
            <person name="Daum C."/>
            <person name="Ng V."/>
            <person name="Clum A."/>
            <person name="Steindorff A."/>
            <person name="Ohm R."/>
            <person name="Martin F."/>
            <person name="Silar P."/>
            <person name="Natvig D."/>
            <person name="Lalanne C."/>
            <person name="Gautier V."/>
            <person name="Ament-Velasquez S.L."/>
            <person name="Kruys A."/>
            <person name="Hutchinson M.I."/>
            <person name="Powell A.J."/>
            <person name="Barry K."/>
            <person name="Miller A.N."/>
            <person name="Grigoriev I.V."/>
            <person name="Debuchy R."/>
            <person name="Gladieux P."/>
            <person name="Thoren M.H."/>
            <person name="Johannesson H."/>
        </authorList>
    </citation>
    <scope>NUCLEOTIDE SEQUENCE</scope>
    <source>
        <strain evidence="3">PSN324</strain>
    </source>
</reference>
<evidence type="ECO:0000313" key="3">
    <source>
        <dbReference type="EMBL" id="KAK4456712.1"/>
    </source>
</evidence>
<reference evidence="3" key="1">
    <citation type="journal article" date="2023" name="Mol. Phylogenet. Evol.">
        <title>Genome-scale phylogeny and comparative genomics of the fungal order Sordariales.</title>
        <authorList>
            <person name="Hensen N."/>
            <person name="Bonometti L."/>
            <person name="Westerberg I."/>
            <person name="Brannstrom I.O."/>
            <person name="Guillou S."/>
            <person name="Cros-Aarteil S."/>
            <person name="Calhoun S."/>
            <person name="Haridas S."/>
            <person name="Kuo A."/>
            <person name="Mondo S."/>
            <person name="Pangilinan J."/>
            <person name="Riley R."/>
            <person name="LaButti K."/>
            <person name="Andreopoulos B."/>
            <person name="Lipzen A."/>
            <person name="Chen C."/>
            <person name="Yan M."/>
            <person name="Daum C."/>
            <person name="Ng V."/>
            <person name="Clum A."/>
            <person name="Steindorff A."/>
            <person name="Ohm R.A."/>
            <person name="Martin F."/>
            <person name="Silar P."/>
            <person name="Natvig D.O."/>
            <person name="Lalanne C."/>
            <person name="Gautier V."/>
            <person name="Ament-Velasquez S.L."/>
            <person name="Kruys A."/>
            <person name="Hutchinson M.I."/>
            <person name="Powell A.J."/>
            <person name="Barry K."/>
            <person name="Miller A.N."/>
            <person name="Grigoriev I.V."/>
            <person name="Debuchy R."/>
            <person name="Gladieux P."/>
            <person name="Hiltunen Thoren M."/>
            <person name="Johannesson H."/>
        </authorList>
    </citation>
    <scope>NUCLEOTIDE SEQUENCE</scope>
    <source>
        <strain evidence="3">PSN324</strain>
    </source>
</reference>
<comment type="caution">
    <text evidence="3">The sequence shown here is derived from an EMBL/GenBank/DDBJ whole genome shotgun (WGS) entry which is preliminary data.</text>
</comment>
<accession>A0AAV9HB32</accession>
<dbReference type="AlphaFoldDB" id="A0AAV9HB32"/>
<feature type="region of interest" description="Disordered" evidence="1">
    <location>
        <begin position="592"/>
        <end position="636"/>
    </location>
</feature>
<feature type="region of interest" description="Disordered" evidence="1">
    <location>
        <begin position="312"/>
        <end position="332"/>
    </location>
</feature>
<dbReference type="EMBL" id="MU865174">
    <property type="protein sequence ID" value="KAK4456712.1"/>
    <property type="molecule type" value="Genomic_DNA"/>
</dbReference>
<dbReference type="PANTHER" id="PTHR33112">
    <property type="entry name" value="DOMAIN PROTEIN, PUTATIVE-RELATED"/>
    <property type="match status" value="1"/>
</dbReference>
<protein>
    <submittedName>
        <fullName evidence="3">Heterokaryon incompatibility protein-domain-containing protein</fullName>
    </submittedName>
</protein>
<evidence type="ECO:0000313" key="4">
    <source>
        <dbReference type="Proteomes" id="UP001321749"/>
    </source>
</evidence>
<keyword evidence="4" id="KW-1185">Reference proteome</keyword>
<gene>
    <name evidence="3" type="ORF">QBC42DRAFT_237943</name>
</gene>
<name>A0AAV9HB32_9PEZI</name>
<evidence type="ECO:0000256" key="1">
    <source>
        <dbReference type="SAM" id="MobiDB-lite"/>
    </source>
</evidence>
<dbReference type="Pfam" id="PF06985">
    <property type="entry name" value="HET"/>
    <property type="match status" value="1"/>
</dbReference>
<dbReference type="Proteomes" id="UP001321749">
    <property type="component" value="Unassembled WGS sequence"/>
</dbReference>
<feature type="domain" description="Heterokaryon incompatibility" evidence="2">
    <location>
        <begin position="204"/>
        <end position="377"/>
    </location>
</feature>
<dbReference type="PANTHER" id="PTHR33112:SF15">
    <property type="entry name" value="HETEROKARYON INCOMPATIBILITY DOMAIN-CONTAINING PROTEIN"/>
    <property type="match status" value="1"/>
</dbReference>
<sequence length="719" mass="80017">MDPKEAVLCRHCAGFFPIRAVEPHLAPICRPHKPNAAAFLKSAADDDDCPICNILRDHASFANLGIDDSDRLGMISTTLSLAEIQVFDSGVSWAVLRVVSENAHDGRCYTDEFSITTCQVSSPTATREIWRLSETTIPDKISTVASWFHDCVSKHDECRQLTVGQLPKRLIFAGSESSGSSSPPRLVTTAEVQTRESPQSELVYATLSHCWGPTLHVRTLRDNKDSFGRELPVDSFPQTYLDALMIVRALNVPYLWIDSLCIVQDDPSEWEEEAAKMKDIYSGSVLIIAASDSAEGFEGCFWRRHGPRDVSDCQPGGDLARGSSSQRGRSPRFFTARGSSACSGVMPDSELVRIQVGHVRDAHQLTVLNTRGWTLQEHILPRRVVYCMRSEVHWQCMSCYRTEPGVTFDNLGLGVGQGDPDSARQHFRRLKGGAPAPDSRRLDEVWWSWMTNYSKREFTFWTDRLPALAGVAQHYEEATGDTVVLGLRQGSLLQDLLWIRIGRARVSHQGNLTNPEIENLPSWSWLSCPAEVLFDFWQLATPGSAGTEGRGEVVRDHTSVVDLAVQWSGQRFTSSVQDTRLTLQGPTRDVILQEVVPEEPAAERRNPPLLRFDDDENADPARSSLSRSCDGQFDSESEANRPLAASRYKCLLLRSRWEMLLENSEEAMANETFLILQPCAAGAGTKTGSSKLYKRVGIGCFTGKVPIFDFGIREQVCMS</sequence>
<proteinExistence type="predicted"/>